<dbReference type="Gene3D" id="1.25.40.10">
    <property type="entry name" value="Tetratricopeptide repeat domain"/>
    <property type="match status" value="1"/>
</dbReference>
<evidence type="ECO:0000256" key="3">
    <source>
        <dbReference type="ARBA" id="ARBA00022777"/>
    </source>
</evidence>
<evidence type="ECO:0000313" key="7">
    <source>
        <dbReference type="EMBL" id="VAW91646.1"/>
    </source>
</evidence>
<keyword evidence="3 7" id="KW-0418">Kinase</keyword>
<dbReference type="SUPFAM" id="SSF56112">
    <property type="entry name" value="Protein kinase-like (PK-like)"/>
    <property type="match status" value="1"/>
</dbReference>
<dbReference type="InterPro" id="IPR017441">
    <property type="entry name" value="Protein_kinase_ATP_BS"/>
</dbReference>
<keyword evidence="5" id="KW-0472">Membrane</keyword>
<keyword evidence="2" id="KW-0547">Nucleotide-binding</keyword>
<dbReference type="InterPro" id="IPR008271">
    <property type="entry name" value="Ser/Thr_kinase_AS"/>
</dbReference>
<evidence type="ECO:0000256" key="1">
    <source>
        <dbReference type="ARBA" id="ARBA00022679"/>
    </source>
</evidence>
<feature type="transmembrane region" description="Helical" evidence="5">
    <location>
        <begin position="404"/>
        <end position="426"/>
    </location>
</feature>
<dbReference type="EMBL" id="UOFT01000012">
    <property type="protein sequence ID" value="VAW91646.1"/>
    <property type="molecule type" value="Genomic_DNA"/>
</dbReference>
<organism evidence="7">
    <name type="scientific">hydrothermal vent metagenome</name>
    <dbReference type="NCBI Taxonomy" id="652676"/>
    <lineage>
        <taxon>unclassified sequences</taxon>
        <taxon>metagenomes</taxon>
        <taxon>ecological metagenomes</taxon>
    </lineage>
</organism>
<dbReference type="GO" id="GO:0005524">
    <property type="term" value="F:ATP binding"/>
    <property type="evidence" value="ECO:0007669"/>
    <property type="project" value="UniProtKB-KW"/>
</dbReference>
<dbReference type="SMART" id="SM01080">
    <property type="entry name" value="CHASE2"/>
    <property type="match status" value="1"/>
</dbReference>
<proteinExistence type="predicted"/>
<dbReference type="InterPro" id="IPR000719">
    <property type="entry name" value="Prot_kinase_dom"/>
</dbReference>
<dbReference type="InterPro" id="IPR007890">
    <property type="entry name" value="CHASE2"/>
</dbReference>
<dbReference type="Gene3D" id="1.10.510.10">
    <property type="entry name" value="Transferase(Phosphotransferase) domain 1"/>
    <property type="match status" value="1"/>
</dbReference>
<feature type="transmembrane region" description="Helical" evidence="5">
    <location>
        <begin position="379"/>
        <end position="397"/>
    </location>
</feature>
<evidence type="ECO:0000256" key="5">
    <source>
        <dbReference type="SAM" id="Phobius"/>
    </source>
</evidence>
<feature type="transmembrane region" description="Helical" evidence="5">
    <location>
        <begin position="432"/>
        <end position="452"/>
    </location>
</feature>
<dbReference type="InterPro" id="IPR011009">
    <property type="entry name" value="Kinase-like_dom_sf"/>
</dbReference>
<dbReference type="InterPro" id="IPR011990">
    <property type="entry name" value="TPR-like_helical_dom_sf"/>
</dbReference>
<protein>
    <submittedName>
        <fullName evidence="7">Protein kinase</fullName>
    </submittedName>
</protein>
<dbReference type="Gene3D" id="3.30.200.20">
    <property type="entry name" value="Phosphorylase Kinase, domain 1"/>
    <property type="match status" value="1"/>
</dbReference>
<dbReference type="PROSITE" id="PS50011">
    <property type="entry name" value="PROTEIN_KINASE_DOM"/>
    <property type="match status" value="1"/>
</dbReference>
<dbReference type="CDD" id="cd14014">
    <property type="entry name" value="STKc_PknB_like"/>
    <property type="match status" value="1"/>
</dbReference>
<gene>
    <name evidence="7" type="ORF">MNBD_GAMMA23-1600</name>
</gene>
<sequence>MRSAFFKSDKFIGLLVVLVSYLFSGSDFLRQFDNAAYDLGVKFSSPRLASPKVVVVAIDNTSLDELGAWPWPRDILADIVRRISKAHPAVIGLALPFDKKQSSPGLEYIQQLKILFDDDRQSYTRSARSLLKRAENNLNTDHLLATAFRNAGRVVLALPYQLSTDKNIARSAVLSKYLKRYELKKVTGIPKPAAWWNALWVDDPVPLADVIYPPIKELTRFVGAIGHVELGVGDISTFRSEPLVLQYGQHYLPSFSLMLAIRNNNKSTRDIRVDLKKGVVMGGERVATDDQLRVYPRFYQGKDGRSAFNIISASEVYNNRVMSKTLRNKIVIVGITTRQNTKIIPTALGTPMAPALVSAHTVSSLINGEQYHFLENTKLIQLLSYILVALYLIFLLPRLRITTGLVVSILLLIGFINAHFITMIASATWLPLMIPAFALVVGHFVIGFKHIFEQSFSGVKQELSDAHLLLGKSFHEQGQLDQAYEKYRKCVMTPDALHSLYNLGLDYERKRQLNKAASVFKFIEGHDENYSDIQERIGRNKEASDALAFGGSAKKANMNGTLILSSPGIQKPTIGRYSIDEEIGRGAMGMVYLGHDPKIGRTVAIKTMMLSQEFEGDKLDDVKKRFFREAETAGRLDHPNIVTIYDVGEDQDLSYIAMDYIKGRPLNEYCQPDNLLTAEEVFDVVAKVTEGLDYAMGKNVVHRDIKPANIIYDRETGSVKITDFGVACLTDVSKTKTGTILGSPSYMSPEQLAGKKVDGRSDLFSLGITFYQLLTGELPFIGESMASLMYKIANEKHPDIRMFRPDLPACTSTIMNKALHKDLDKRFQSGERMASALQRCQERIGKKRGSKKA</sequence>
<keyword evidence="4" id="KW-0067">ATP-binding</keyword>
<evidence type="ECO:0000259" key="6">
    <source>
        <dbReference type="PROSITE" id="PS50011"/>
    </source>
</evidence>
<dbReference type="Pfam" id="PF00069">
    <property type="entry name" value="Pkinase"/>
    <property type="match status" value="1"/>
</dbReference>
<accession>A0A3B1AG93</accession>
<dbReference type="AlphaFoldDB" id="A0A3B1AG93"/>
<dbReference type="Pfam" id="PF05226">
    <property type="entry name" value="CHASE2"/>
    <property type="match status" value="1"/>
</dbReference>
<feature type="domain" description="Protein kinase" evidence="6">
    <location>
        <begin position="577"/>
        <end position="844"/>
    </location>
</feature>
<reference evidence="7" key="1">
    <citation type="submission" date="2018-06" db="EMBL/GenBank/DDBJ databases">
        <authorList>
            <person name="Zhirakovskaya E."/>
        </authorList>
    </citation>
    <scope>NUCLEOTIDE SEQUENCE</scope>
</reference>
<keyword evidence="1" id="KW-0808">Transferase</keyword>
<name>A0A3B1AG93_9ZZZZ</name>
<keyword evidence="5" id="KW-1133">Transmembrane helix</keyword>
<keyword evidence="5" id="KW-0812">Transmembrane</keyword>
<dbReference type="PANTHER" id="PTHR43289:SF6">
    <property type="entry name" value="SERINE_THREONINE-PROTEIN KINASE NEKL-3"/>
    <property type="match status" value="1"/>
</dbReference>
<dbReference type="SMART" id="SM00220">
    <property type="entry name" value="S_TKc"/>
    <property type="match status" value="1"/>
</dbReference>
<dbReference type="PANTHER" id="PTHR43289">
    <property type="entry name" value="MITOGEN-ACTIVATED PROTEIN KINASE KINASE KINASE 20-RELATED"/>
    <property type="match status" value="1"/>
</dbReference>
<dbReference type="SUPFAM" id="SSF48452">
    <property type="entry name" value="TPR-like"/>
    <property type="match status" value="1"/>
</dbReference>
<dbReference type="GO" id="GO:0004674">
    <property type="term" value="F:protein serine/threonine kinase activity"/>
    <property type="evidence" value="ECO:0007669"/>
    <property type="project" value="TreeGrafter"/>
</dbReference>
<dbReference type="PROSITE" id="PS00108">
    <property type="entry name" value="PROTEIN_KINASE_ST"/>
    <property type="match status" value="1"/>
</dbReference>
<evidence type="ECO:0000256" key="2">
    <source>
        <dbReference type="ARBA" id="ARBA00022741"/>
    </source>
</evidence>
<dbReference type="PROSITE" id="PS00107">
    <property type="entry name" value="PROTEIN_KINASE_ATP"/>
    <property type="match status" value="1"/>
</dbReference>
<evidence type="ECO:0000256" key="4">
    <source>
        <dbReference type="ARBA" id="ARBA00022840"/>
    </source>
</evidence>